<dbReference type="AlphaFoldDB" id="A0A9N8YKH0"/>
<proteinExistence type="predicted"/>
<evidence type="ECO:0000256" key="1">
    <source>
        <dbReference type="SAM" id="Phobius"/>
    </source>
</evidence>
<evidence type="ECO:0000313" key="2">
    <source>
        <dbReference type="EMBL" id="CAG8438686.1"/>
    </source>
</evidence>
<reference evidence="2" key="1">
    <citation type="submission" date="2021-06" db="EMBL/GenBank/DDBJ databases">
        <authorList>
            <person name="Kallberg Y."/>
            <person name="Tangrot J."/>
            <person name="Rosling A."/>
        </authorList>
    </citation>
    <scope>NUCLEOTIDE SEQUENCE</scope>
    <source>
        <strain evidence="2">87-6 pot B 2015</strain>
    </source>
</reference>
<keyword evidence="3" id="KW-1185">Reference proteome</keyword>
<name>A0A9N8YKH0_FUNMO</name>
<dbReference type="Proteomes" id="UP000789375">
    <property type="component" value="Unassembled WGS sequence"/>
</dbReference>
<gene>
    <name evidence="2" type="ORF">FMOSSE_LOCUS624</name>
</gene>
<dbReference type="EMBL" id="CAJVPP010000062">
    <property type="protein sequence ID" value="CAG8438686.1"/>
    <property type="molecule type" value="Genomic_DNA"/>
</dbReference>
<keyword evidence="1" id="KW-0472">Membrane</keyword>
<sequence length="473" mass="54840">MIPKICVAIPPLWDTYIQGPIIVILNWIHSYVWPIFKSTLITTWDIGKIIGKEGQNFLIHSWNFSVKYSKIGWNEIICPLLVFMSWFITNFIVEPGKWIVSKAIYLGRITWYCACALAKDLAKDFRDLLCFGWKISVIIYDNALKPTSEFIHYSTIKIYEKYEYYFPILQNFLYTRFVLAAASDTSYVIYMICGDPLLRSFAEFIYSIIQSPTLYNFIKKHLQILTPILMNRLKHCGLELAEFSFISTIEALRSTYYTYHTTLLPIIIGIPKFYNEAKLVCNKFYRNIKEKVLKILGSLWIIFAPLLRPIILALSLFYTTVILVILLATFRMGKWAVSMSIIAFSKALVLVTKGLSIIYSKLESIYNALSPHISSILQMVKGVMYELFIAINDLMAKYFPSFINSFKLFALRQLQLFKDYSIVTYEKYEPVVLELKERVRVTADEAVIGIGQAMINWVKNERALKEGISLKEE</sequence>
<feature type="transmembrane region" description="Helical" evidence="1">
    <location>
        <begin position="299"/>
        <end position="329"/>
    </location>
</feature>
<organism evidence="2 3">
    <name type="scientific">Funneliformis mosseae</name>
    <name type="common">Endomycorrhizal fungus</name>
    <name type="synonym">Glomus mosseae</name>
    <dbReference type="NCBI Taxonomy" id="27381"/>
    <lineage>
        <taxon>Eukaryota</taxon>
        <taxon>Fungi</taxon>
        <taxon>Fungi incertae sedis</taxon>
        <taxon>Mucoromycota</taxon>
        <taxon>Glomeromycotina</taxon>
        <taxon>Glomeromycetes</taxon>
        <taxon>Glomerales</taxon>
        <taxon>Glomeraceae</taxon>
        <taxon>Funneliformis</taxon>
    </lineage>
</organism>
<keyword evidence="1" id="KW-0812">Transmembrane</keyword>
<keyword evidence="1" id="KW-1133">Transmembrane helix</keyword>
<accession>A0A9N8YKH0</accession>
<evidence type="ECO:0000313" key="3">
    <source>
        <dbReference type="Proteomes" id="UP000789375"/>
    </source>
</evidence>
<protein>
    <submittedName>
        <fullName evidence="2">2503_t:CDS:1</fullName>
    </submittedName>
</protein>
<feature type="transmembrane region" description="Helical" evidence="1">
    <location>
        <begin position="335"/>
        <end position="359"/>
    </location>
</feature>
<comment type="caution">
    <text evidence="2">The sequence shown here is derived from an EMBL/GenBank/DDBJ whole genome shotgun (WGS) entry which is preliminary data.</text>
</comment>